<keyword evidence="1" id="KW-1133">Transmembrane helix</keyword>
<evidence type="ECO:0000256" key="1">
    <source>
        <dbReference type="SAM" id="Phobius"/>
    </source>
</evidence>
<feature type="transmembrane region" description="Helical" evidence="1">
    <location>
        <begin position="631"/>
        <end position="656"/>
    </location>
</feature>
<feature type="transmembrane region" description="Helical" evidence="1">
    <location>
        <begin position="588"/>
        <end position="611"/>
    </location>
</feature>
<keyword evidence="1" id="KW-0812">Transmembrane</keyword>
<reference evidence="3 4" key="1">
    <citation type="journal article" date="2018" name="Science">
        <title>The opium poppy genome and morphinan production.</title>
        <authorList>
            <person name="Guo L."/>
            <person name="Winzer T."/>
            <person name="Yang X."/>
            <person name="Li Y."/>
            <person name="Ning Z."/>
            <person name="He Z."/>
            <person name="Teodor R."/>
            <person name="Lu Y."/>
            <person name="Bowser T.A."/>
            <person name="Graham I.A."/>
            <person name="Ye K."/>
        </authorList>
    </citation>
    <scope>NUCLEOTIDE SEQUENCE [LARGE SCALE GENOMIC DNA]</scope>
    <source>
        <strain evidence="4">cv. HN1</strain>
        <tissue evidence="3">Leaves</tissue>
    </source>
</reference>
<feature type="transmembrane region" description="Helical" evidence="1">
    <location>
        <begin position="668"/>
        <end position="691"/>
    </location>
</feature>
<keyword evidence="1" id="KW-0472">Membrane</keyword>
<evidence type="ECO:0000313" key="3">
    <source>
        <dbReference type="EMBL" id="RZC49129.1"/>
    </source>
</evidence>
<gene>
    <name evidence="3" type="ORF">C5167_017555</name>
</gene>
<dbReference type="OMA" id="LMGCTCL"/>
<dbReference type="InterPro" id="IPR036770">
    <property type="entry name" value="Ankyrin_rpt-contain_sf"/>
</dbReference>
<dbReference type="Gramene" id="RZC49129">
    <property type="protein sequence ID" value="RZC49129"/>
    <property type="gene ID" value="C5167_017555"/>
</dbReference>
<dbReference type="Proteomes" id="UP000316621">
    <property type="component" value="Chromosome 2"/>
</dbReference>
<dbReference type="PANTHER" id="PTHR24177:SF365">
    <property type="entry name" value="ANKYRIN REPEAT-CONTAINING PROTEIN NPR4-LIKE ISOFORM X1"/>
    <property type="match status" value="1"/>
</dbReference>
<keyword evidence="4" id="KW-1185">Reference proteome</keyword>
<proteinExistence type="predicted"/>
<dbReference type="Gene3D" id="1.25.40.20">
    <property type="entry name" value="Ankyrin repeat-containing domain"/>
    <property type="match status" value="2"/>
</dbReference>
<organism evidence="3 4">
    <name type="scientific">Papaver somniferum</name>
    <name type="common">Opium poppy</name>
    <dbReference type="NCBI Taxonomy" id="3469"/>
    <lineage>
        <taxon>Eukaryota</taxon>
        <taxon>Viridiplantae</taxon>
        <taxon>Streptophyta</taxon>
        <taxon>Embryophyta</taxon>
        <taxon>Tracheophyta</taxon>
        <taxon>Spermatophyta</taxon>
        <taxon>Magnoliopsida</taxon>
        <taxon>Ranunculales</taxon>
        <taxon>Papaveraceae</taxon>
        <taxon>Papaveroideae</taxon>
        <taxon>Papaver</taxon>
    </lineage>
</organism>
<name>A0A4Y7INS0_PAPSO</name>
<dbReference type="AlphaFoldDB" id="A0A4Y7INS0"/>
<feature type="domain" description="PGG" evidence="2">
    <location>
        <begin position="537"/>
        <end position="655"/>
    </location>
</feature>
<dbReference type="SUPFAM" id="SSF48403">
    <property type="entry name" value="Ankyrin repeat"/>
    <property type="match status" value="1"/>
</dbReference>
<dbReference type="EMBL" id="CM010716">
    <property type="protein sequence ID" value="RZC49129.1"/>
    <property type="molecule type" value="Genomic_DNA"/>
</dbReference>
<dbReference type="Pfam" id="PF13962">
    <property type="entry name" value="PGG"/>
    <property type="match status" value="1"/>
</dbReference>
<dbReference type="GO" id="GO:0016020">
    <property type="term" value="C:membrane"/>
    <property type="evidence" value="ECO:0007669"/>
    <property type="project" value="TreeGrafter"/>
</dbReference>
<sequence>MGTTTSTMENDIESSVIKLFGNNVYDEEMPIPISSLECMENKSTAAMHAPEEICLTIVDSSPDHHFLHINNEYNYELDYMTVDTPKIQLQHNNVTNDDYNCTGLLTRATECLMDVKSEYMASDIPVEIINNDVTSEENGGQTDHIKKYQLLYKAALKGDWLTAKRILKADSNAITAKITMNDETVLHVAAASRHSMFVEKLVKLVPLDSLALKNSEGETMLHVVAAAGIIRAAKVMVTKNPNLTQMPDASGWVPLVTAVYTANPLEEKSKKMVHYLCSVTRDEEPSPYSGVAGGSLISITIASNLYDVALNLVQQYPSLATEKNESGYSALEVMAARPSSFTSGSEATTWERFLRSFRVQIHEKDLMHTQALALVKCICKEISLKSSADIFKFFEDSHILEEATRFGAFYIVLECVQTFPDLLCVKMKTNNTILEEAIKYRRENMFNLICEMNAGKKLATSVDGNNNTILHLVAKRADPQQLNSVIGAALQMQRELQWYQEVENIVLQRHRQKKNNEGKTPRALFTEEHKDLLEKAEKWMKDTANSCMIVATLITTVVFAAVFTVPGGNVSDIASSKEGIPIFLNTTSFTVFAVADALALFSSITSVLMFFSILSSRYAEDDFLFSLPKKLITGFVTLFFSIAAMIVAFGAALSIVLEQRWAWAPIPIALFACIPVTLFALLQLPLFVTIVRSTYGTIFRRKDQHMQWAY</sequence>
<evidence type="ECO:0000313" key="4">
    <source>
        <dbReference type="Proteomes" id="UP000316621"/>
    </source>
</evidence>
<evidence type="ECO:0000259" key="2">
    <source>
        <dbReference type="Pfam" id="PF13962"/>
    </source>
</evidence>
<accession>A0A4Y7INS0</accession>
<feature type="transmembrane region" description="Helical" evidence="1">
    <location>
        <begin position="547"/>
        <end position="568"/>
    </location>
</feature>
<dbReference type="InterPro" id="IPR026961">
    <property type="entry name" value="PGG_dom"/>
</dbReference>
<dbReference type="PANTHER" id="PTHR24177">
    <property type="entry name" value="CASKIN"/>
    <property type="match status" value="1"/>
</dbReference>
<protein>
    <recommendedName>
        <fullName evidence="2">PGG domain-containing protein</fullName>
    </recommendedName>
</protein>